<dbReference type="EMBL" id="CADIKM010000058">
    <property type="protein sequence ID" value="CAB3803732.1"/>
    <property type="molecule type" value="Genomic_DNA"/>
</dbReference>
<reference evidence="5 6" key="1">
    <citation type="submission" date="2020-04" db="EMBL/GenBank/DDBJ databases">
        <authorList>
            <person name="De Canck E."/>
        </authorList>
    </citation>
    <scope>NUCLEOTIDE SEQUENCE [LARGE SCALE GENOMIC DNA]</scope>
    <source>
        <strain evidence="5 6">LMG 28138</strain>
    </source>
</reference>
<organism evidence="5 6">
    <name type="scientific">Pararobbsia alpina</name>
    <dbReference type="NCBI Taxonomy" id="621374"/>
    <lineage>
        <taxon>Bacteria</taxon>
        <taxon>Pseudomonadati</taxon>
        <taxon>Pseudomonadota</taxon>
        <taxon>Betaproteobacteria</taxon>
        <taxon>Burkholderiales</taxon>
        <taxon>Burkholderiaceae</taxon>
        <taxon>Pararobbsia</taxon>
    </lineage>
</organism>
<dbReference type="Proteomes" id="UP000494115">
    <property type="component" value="Unassembled WGS sequence"/>
</dbReference>
<dbReference type="PRINTS" id="PR00032">
    <property type="entry name" value="HTHARAC"/>
</dbReference>
<protein>
    <submittedName>
        <fullName evidence="5">HTH-type transcriptional activator RhaR</fullName>
    </submittedName>
</protein>
<sequence>MHIDLLAALCPGFCRNLACRCQRIRGSPTPQRTNLTKNMAKTALASAPRIEFGLACDGGTSKAGIYGLTDLFSYAGEFAAKRHSDPARPAVRITHWRADDCTADVRCAYDSSPGSPHTLSLLVIPGNVEAPVRTEKENPLLHWLRQRHAEGVVLAAVCGGVFVLARTGLLDGRQATTHWSFSDRFAEQFPDVLTETDHMVIDYGDVVTAGGVLAWADLGLRLTERFLGSAVMLETARYMLVDPPGREQRFYSEFDPRTKHGDKAILRAQHWLFTQRERPVNVVDIARHANLEPRTFLRRFVAATGMKPSEYQQRLRVTRAREMLEFSQASIEEISWSLGYGDVEGFRRVFRKVMGLTPSDYRRRFCQPTPQRA</sequence>
<feature type="domain" description="HTH araC/xylS-type" evidence="4">
    <location>
        <begin position="266"/>
        <end position="364"/>
    </location>
</feature>
<dbReference type="SMART" id="SM00342">
    <property type="entry name" value="HTH_ARAC"/>
    <property type="match status" value="1"/>
</dbReference>
<evidence type="ECO:0000313" key="6">
    <source>
        <dbReference type="Proteomes" id="UP000494115"/>
    </source>
</evidence>
<dbReference type="CDD" id="cd03138">
    <property type="entry name" value="GATase1_AraC_2"/>
    <property type="match status" value="1"/>
</dbReference>
<dbReference type="PROSITE" id="PS00041">
    <property type="entry name" value="HTH_ARAC_FAMILY_1"/>
    <property type="match status" value="1"/>
</dbReference>
<accession>A0A6S7C8S0</accession>
<dbReference type="PROSITE" id="PS01124">
    <property type="entry name" value="HTH_ARAC_FAMILY_2"/>
    <property type="match status" value="1"/>
</dbReference>
<dbReference type="SUPFAM" id="SSF46689">
    <property type="entry name" value="Homeodomain-like"/>
    <property type="match status" value="2"/>
</dbReference>
<dbReference type="PANTHER" id="PTHR43130:SF3">
    <property type="entry name" value="HTH-TYPE TRANSCRIPTIONAL REGULATOR RV1931C"/>
    <property type="match status" value="1"/>
</dbReference>
<evidence type="ECO:0000256" key="2">
    <source>
        <dbReference type="ARBA" id="ARBA00023125"/>
    </source>
</evidence>
<proteinExistence type="predicted"/>
<evidence type="ECO:0000259" key="4">
    <source>
        <dbReference type="PROSITE" id="PS01124"/>
    </source>
</evidence>
<dbReference type="GO" id="GO:0043565">
    <property type="term" value="F:sequence-specific DNA binding"/>
    <property type="evidence" value="ECO:0007669"/>
    <property type="project" value="InterPro"/>
</dbReference>
<dbReference type="Pfam" id="PF12833">
    <property type="entry name" value="HTH_18"/>
    <property type="match status" value="1"/>
</dbReference>
<dbReference type="InterPro" id="IPR018062">
    <property type="entry name" value="HTH_AraC-typ_CS"/>
</dbReference>
<dbReference type="Pfam" id="PF01965">
    <property type="entry name" value="DJ-1_PfpI"/>
    <property type="match status" value="1"/>
</dbReference>
<name>A0A6S7C8S0_9BURK</name>
<dbReference type="AlphaFoldDB" id="A0A6S7C8S0"/>
<dbReference type="Gene3D" id="3.40.50.880">
    <property type="match status" value="1"/>
</dbReference>
<evidence type="ECO:0000256" key="1">
    <source>
        <dbReference type="ARBA" id="ARBA00023015"/>
    </source>
</evidence>
<evidence type="ECO:0000313" key="5">
    <source>
        <dbReference type="EMBL" id="CAB3803732.1"/>
    </source>
</evidence>
<dbReference type="InterPro" id="IPR029062">
    <property type="entry name" value="Class_I_gatase-like"/>
</dbReference>
<keyword evidence="2" id="KW-0238">DNA-binding</keyword>
<evidence type="ECO:0000256" key="3">
    <source>
        <dbReference type="ARBA" id="ARBA00023163"/>
    </source>
</evidence>
<keyword evidence="1" id="KW-0805">Transcription regulation</keyword>
<dbReference type="Gene3D" id="1.10.10.60">
    <property type="entry name" value="Homeodomain-like"/>
    <property type="match status" value="2"/>
</dbReference>
<keyword evidence="6" id="KW-1185">Reference proteome</keyword>
<dbReference type="InterPro" id="IPR009057">
    <property type="entry name" value="Homeodomain-like_sf"/>
</dbReference>
<keyword evidence="3" id="KW-0804">Transcription</keyword>
<gene>
    <name evidence="5" type="primary">rhaR_8</name>
    <name evidence="5" type="ORF">LMG28138_05399</name>
</gene>
<dbReference type="InterPro" id="IPR018060">
    <property type="entry name" value="HTH_AraC"/>
</dbReference>
<dbReference type="PANTHER" id="PTHR43130">
    <property type="entry name" value="ARAC-FAMILY TRANSCRIPTIONAL REGULATOR"/>
    <property type="match status" value="1"/>
</dbReference>
<dbReference type="InterPro" id="IPR020449">
    <property type="entry name" value="Tscrpt_reg_AraC-type_HTH"/>
</dbReference>
<dbReference type="InterPro" id="IPR002818">
    <property type="entry name" value="DJ-1/PfpI"/>
</dbReference>
<dbReference type="SUPFAM" id="SSF52317">
    <property type="entry name" value="Class I glutamine amidotransferase-like"/>
    <property type="match status" value="1"/>
</dbReference>
<dbReference type="GO" id="GO:0003700">
    <property type="term" value="F:DNA-binding transcription factor activity"/>
    <property type="evidence" value="ECO:0007669"/>
    <property type="project" value="InterPro"/>
</dbReference>
<dbReference type="InterPro" id="IPR052158">
    <property type="entry name" value="INH-QAR"/>
</dbReference>